<sequence>MADLAHTMGSDLSVGATGDLALSTGSQAGQERVLRRLLTNPTDYLWDLGYGAGLPAMVGQPANAQRIAAIARAQMRQEAAVASSPAPTVTVSAQDDGTVVASIRYVDADTGETQTLTAPVT</sequence>
<dbReference type="RefSeq" id="WP_150043253.1">
    <property type="nucleotide sequence ID" value="NZ_OW485608.1"/>
</dbReference>
<evidence type="ECO:0008006" key="3">
    <source>
        <dbReference type="Google" id="ProtNLM"/>
    </source>
</evidence>
<keyword evidence="2" id="KW-1185">Reference proteome</keyword>
<dbReference type="EMBL" id="VWPK01000046">
    <property type="protein sequence ID" value="KAA5609645.1"/>
    <property type="molecule type" value="Genomic_DNA"/>
</dbReference>
<reference evidence="1 2" key="1">
    <citation type="submission" date="2019-09" db="EMBL/GenBank/DDBJ databases">
        <title>Genome sequence of Rhodovastum atsumiense, a diverse member of the Acetobacteraceae family of non-sulfur purple photosynthetic bacteria.</title>
        <authorList>
            <person name="Meyer T."/>
            <person name="Kyndt J."/>
        </authorList>
    </citation>
    <scope>NUCLEOTIDE SEQUENCE [LARGE SCALE GENOMIC DNA]</scope>
    <source>
        <strain evidence="1 2">DSM 21279</strain>
    </source>
</reference>
<protein>
    <recommendedName>
        <fullName evidence="3">Phage tail protein</fullName>
    </recommendedName>
</protein>
<evidence type="ECO:0000313" key="2">
    <source>
        <dbReference type="Proteomes" id="UP000325255"/>
    </source>
</evidence>
<gene>
    <name evidence="1" type="ORF">F1189_23060</name>
</gene>
<accession>A0A5M6IQ92</accession>
<organism evidence="1 2">
    <name type="scientific">Rhodovastum atsumiense</name>
    <dbReference type="NCBI Taxonomy" id="504468"/>
    <lineage>
        <taxon>Bacteria</taxon>
        <taxon>Pseudomonadati</taxon>
        <taxon>Pseudomonadota</taxon>
        <taxon>Alphaproteobacteria</taxon>
        <taxon>Acetobacterales</taxon>
        <taxon>Acetobacteraceae</taxon>
        <taxon>Rhodovastum</taxon>
    </lineage>
</organism>
<comment type="caution">
    <text evidence="1">The sequence shown here is derived from an EMBL/GenBank/DDBJ whole genome shotgun (WGS) entry which is preliminary data.</text>
</comment>
<dbReference type="Proteomes" id="UP000325255">
    <property type="component" value="Unassembled WGS sequence"/>
</dbReference>
<dbReference type="AlphaFoldDB" id="A0A5M6IQ92"/>
<name>A0A5M6IQ92_9PROT</name>
<proteinExistence type="predicted"/>
<dbReference type="OrthoDB" id="8450990at2"/>
<evidence type="ECO:0000313" key="1">
    <source>
        <dbReference type="EMBL" id="KAA5609645.1"/>
    </source>
</evidence>
<dbReference type="Gene3D" id="3.10.450.40">
    <property type="match status" value="1"/>
</dbReference>
<dbReference type="SUPFAM" id="SSF160719">
    <property type="entry name" value="gpW/gp25-like"/>
    <property type="match status" value="1"/>
</dbReference>